<proteinExistence type="predicted"/>
<sequence>MKYLLYVVFFLLLFSCEEKSNLDEEIAKVEVEIAIERFDKEFAATTPETLTATKEKYPIFFPKQFNDSVWIQRIEDTLQQELNREVQKVFPNNDFIEDELYDVFQHIKYYFPEFKAPIVYTTTSDVDYQNKVILADSILVIGLDTYLGAEHYFYEGIPLYISQNLKKEQLDEDVATAYAKQLIKVPSKNNLLSLMVYYGKELYLKDIWLPENTDAEKIGYTKEQMDWANDNEEYIWRNFIENELLYSTNQKLPARFINPAPFSKFYLEIDNESPGMTGRFIGWQIVRAFMNNTDTTVKELMLINEEELFNQSKYKPKKN</sequence>
<dbReference type="Pfam" id="PF25594">
    <property type="entry name" value="GldB_lipo"/>
    <property type="match status" value="1"/>
</dbReference>
<gene>
    <name evidence="1" type="primary">gldB</name>
    <name evidence="1" type="ORF">RM538_07130</name>
</gene>
<keyword evidence="1" id="KW-0449">Lipoprotein</keyword>
<comment type="caution">
    <text evidence="1">The sequence shown here is derived from an EMBL/GenBank/DDBJ whole genome shotgun (WGS) entry which is preliminary data.</text>
</comment>
<protein>
    <submittedName>
        <fullName evidence="1">Gliding motility lipoprotein GldB</fullName>
    </submittedName>
</protein>
<organism evidence="1 2">
    <name type="scientific">Patiriisocius hiemis</name>
    <dbReference type="NCBI Taxonomy" id="3075604"/>
    <lineage>
        <taxon>Bacteria</taxon>
        <taxon>Pseudomonadati</taxon>
        <taxon>Bacteroidota</taxon>
        <taxon>Flavobacteriia</taxon>
        <taxon>Flavobacteriales</taxon>
        <taxon>Flavobacteriaceae</taxon>
        <taxon>Patiriisocius</taxon>
    </lineage>
</organism>
<dbReference type="NCBIfam" id="TIGR03514">
    <property type="entry name" value="GldB_lipo"/>
    <property type="match status" value="1"/>
</dbReference>
<dbReference type="RefSeq" id="WP_311332721.1">
    <property type="nucleotide sequence ID" value="NZ_JAVRHZ010000003.1"/>
</dbReference>
<name>A0ABU2YC54_9FLAO</name>
<accession>A0ABU2YC54</accession>
<reference evidence="1 2" key="1">
    <citation type="submission" date="2023-09" db="EMBL/GenBank/DDBJ databases">
        <authorList>
            <person name="Rey-Velasco X."/>
        </authorList>
    </citation>
    <scope>NUCLEOTIDE SEQUENCE [LARGE SCALE GENOMIC DNA]</scope>
    <source>
        <strain evidence="1 2">W242</strain>
    </source>
</reference>
<keyword evidence="2" id="KW-1185">Reference proteome</keyword>
<dbReference type="InterPro" id="IPR019853">
    <property type="entry name" value="GldB-like"/>
</dbReference>
<dbReference type="PROSITE" id="PS51257">
    <property type="entry name" value="PROKAR_LIPOPROTEIN"/>
    <property type="match status" value="1"/>
</dbReference>
<dbReference type="Proteomes" id="UP001254488">
    <property type="component" value="Unassembled WGS sequence"/>
</dbReference>
<evidence type="ECO:0000313" key="1">
    <source>
        <dbReference type="EMBL" id="MDT0555769.1"/>
    </source>
</evidence>
<dbReference type="EMBL" id="JAVRHZ010000003">
    <property type="protein sequence ID" value="MDT0555769.1"/>
    <property type="molecule type" value="Genomic_DNA"/>
</dbReference>
<evidence type="ECO:0000313" key="2">
    <source>
        <dbReference type="Proteomes" id="UP001254488"/>
    </source>
</evidence>